<dbReference type="InterPro" id="IPR004125">
    <property type="entry name" value="Signal_recog_particle_SRP54_M"/>
</dbReference>
<dbReference type="GO" id="GO:0048500">
    <property type="term" value="C:signal recognition particle"/>
    <property type="evidence" value="ECO:0007669"/>
    <property type="project" value="UniProtKB-UniRule"/>
</dbReference>
<dbReference type="PROSITE" id="PS00300">
    <property type="entry name" value="SRP54"/>
    <property type="match status" value="1"/>
</dbReference>
<keyword evidence="5 9" id="KW-0342">GTP-binding</keyword>
<comment type="catalytic activity">
    <reaction evidence="8 9">
        <text>GTP + H2O = GDP + phosphate + H(+)</text>
        <dbReference type="Rhea" id="RHEA:19669"/>
        <dbReference type="ChEBI" id="CHEBI:15377"/>
        <dbReference type="ChEBI" id="CHEBI:15378"/>
        <dbReference type="ChEBI" id="CHEBI:37565"/>
        <dbReference type="ChEBI" id="CHEBI:43474"/>
        <dbReference type="ChEBI" id="CHEBI:58189"/>
        <dbReference type="EC" id="3.6.5.4"/>
    </reaction>
</comment>
<keyword evidence="6 9" id="KW-0733">Signal recognition particle</keyword>
<dbReference type="InterPro" id="IPR042101">
    <property type="entry name" value="SRP54_N_sf"/>
</dbReference>
<evidence type="ECO:0000313" key="11">
    <source>
        <dbReference type="EMBL" id="OGG51717.1"/>
    </source>
</evidence>
<feature type="binding site" evidence="9">
    <location>
        <begin position="247"/>
        <end position="250"/>
    </location>
    <ligand>
        <name>GTP</name>
        <dbReference type="ChEBI" id="CHEBI:37565"/>
    </ligand>
</feature>
<evidence type="ECO:0000313" key="12">
    <source>
        <dbReference type="Proteomes" id="UP000178606"/>
    </source>
</evidence>
<dbReference type="InterPro" id="IPR003593">
    <property type="entry name" value="AAA+_ATPase"/>
</dbReference>
<comment type="subunit">
    <text evidence="9">Part of the signal recognition particle protein translocation system, which is composed of SRP and FtsY.</text>
</comment>
<dbReference type="CDD" id="cd18539">
    <property type="entry name" value="SRP_G"/>
    <property type="match status" value="1"/>
</dbReference>
<evidence type="ECO:0000256" key="8">
    <source>
        <dbReference type="ARBA" id="ARBA00048027"/>
    </source>
</evidence>
<dbReference type="SMART" id="SM00382">
    <property type="entry name" value="AAA"/>
    <property type="match status" value="1"/>
</dbReference>
<evidence type="ECO:0000256" key="7">
    <source>
        <dbReference type="ARBA" id="ARBA00023274"/>
    </source>
</evidence>
<dbReference type="GO" id="GO:0005525">
    <property type="term" value="F:GTP binding"/>
    <property type="evidence" value="ECO:0007669"/>
    <property type="project" value="UniProtKB-UniRule"/>
</dbReference>
<dbReference type="InterPro" id="IPR036891">
    <property type="entry name" value="Signal_recog_part_SRP54_M_sf"/>
</dbReference>
<dbReference type="EC" id="3.6.5.4" evidence="9"/>
<dbReference type="SUPFAM" id="SSF52540">
    <property type="entry name" value="P-loop containing nucleoside triphosphate hydrolases"/>
    <property type="match status" value="1"/>
</dbReference>
<dbReference type="GO" id="GO:0006614">
    <property type="term" value="P:SRP-dependent cotranslational protein targeting to membrane"/>
    <property type="evidence" value="ECO:0007669"/>
    <property type="project" value="InterPro"/>
</dbReference>
<name>A0A1F6CRH8_HANXR</name>
<reference evidence="11 12" key="1">
    <citation type="journal article" date="2016" name="Nat. Commun.">
        <title>Thousands of microbial genomes shed light on interconnected biogeochemical processes in an aquifer system.</title>
        <authorList>
            <person name="Anantharaman K."/>
            <person name="Brown C.T."/>
            <person name="Hug L.A."/>
            <person name="Sharon I."/>
            <person name="Castelle C.J."/>
            <person name="Probst A.J."/>
            <person name="Thomas B.C."/>
            <person name="Singh A."/>
            <person name="Wilkins M.J."/>
            <person name="Karaoz U."/>
            <person name="Brodie E.L."/>
            <person name="Williams K.H."/>
            <person name="Hubbard S.S."/>
            <person name="Banfield J.F."/>
        </authorList>
    </citation>
    <scope>NUCLEOTIDE SEQUENCE [LARGE SCALE GENOMIC DNA]</scope>
    <source>
        <strain evidence="12">RIFCSPLOWO2_12_FULL_64_10</strain>
    </source>
</reference>
<dbReference type="PANTHER" id="PTHR11564:SF5">
    <property type="entry name" value="SIGNAL RECOGNITION PARTICLE SUBUNIT SRP54"/>
    <property type="match status" value="1"/>
</dbReference>
<dbReference type="InterPro" id="IPR013822">
    <property type="entry name" value="Signal_recog_particl_SRP54_hlx"/>
</dbReference>
<keyword evidence="7 9" id="KW-0687">Ribonucleoprotein</keyword>
<proteinExistence type="inferred from homology"/>
<dbReference type="InterPro" id="IPR027417">
    <property type="entry name" value="P-loop_NTPase"/>
</dbReference>
<keyword evidence="2 9" id="KW-0547">Nucleotide-binding</keyword>
<feature type="binding site" evidence="9">
    <location>
        <begin position="107"/>
        <end position="114"/>
    </location>
    <ligand>
        <name>GTP</name>
        <dbReference type="ChEBI" id="CHEBI:37565"/>
    </ligand>
</feature>
<dbReference type="PANTHER" id="PTHR11564">
    <property type="entry name" value="SIGNAL RECOGNITION PARTICLE 54K PROTEIN SRP54"/>
    <property type="match status" value="1"/>
</dbReference>
<dbReference type="InterPro" id="IPR022941">
    <property type="entry name" value="SRP54"/>
</dbReference>
<dbReference type="AlphaFoldDB" id="A0A1F6CRH8"/>
<comment type="subcellular location">
    <subcellularLocation>
        <location evidence="9">Cytoplasm</location>
    </subcellularLocation>
    <text evidence="9">The SRP-RNC complex is targeted to the cytoplasmic membrane.</text>
</comment>
<dbReference type="SUPFAM" id="SSF47446">
    <property type="entry name" value="Signal peptide-binding domain"/>
    <property type="match status" value="1"/>
</dbReference>
<keyword evidence="4 9" id="KW-0694">RNA-binding</keyword>
<dbReference type="SMART" id="SM00962">
    <property type="entry name" value="SRP54"/>
    <property type="match status" value="1"/>
</dbReference>
<organism evidence="11 12">
    <name type="scientific">Handelsmanbacteria sp. (strain RIFCSPLOWO2_12_FULL_64_10)</name>
    <dbReference type="NCBI Taxonomy" id="1817868"/>
    <lineage>
        <taxon>Bacteria</taxon>
        <taxon>Candidatus Handelsmaniibacteriota</taxon>
    </lineage>
</organism>
<evidence type="ECO:0000256" key="6">
    <source>
        <dbReference type="ARBA" id="ARBA00023135"/>
    </source>
</evidence>
<dbReference type="FunFam" id="3.40.50.300:FF:000022">
    <property type="entry name" value="Signal recognition particle 54 kDa subunit"/>
    <property type="match status" value="1"/>
</dbReference>
<dbReference type="Pfam" id="PF02881">
    <property type="entry name" value="SRP54_N"/>
    <property type="match status" value="1"/>
</dbReference>
<evidence type="ECO:0000256" key="9">
    <source>
        <dbReference type="HAMAP-Rule" id="MF_00306"/>
    </source>
</evidence>
<comment type="caution">
    <text evidence="11">The sequence shown here is derived from an EMBL/GenBank/DDBJ whole genome shotgun (WGS) entry which is preliminary data.</text>
</comment>
<dbReference type="Gene3D" id="3.40.50.300">
    <property type="entry name" value="P-loop containing nucleotide triphosphate hydrolases"/>
    <property type="match status" value="1"/>
</dbReference>
<dbReference type="NCBIfam" id="TIGR00959">
    <property type="entry name" value="ffh"/>
    <property type="match status" value="1"/>
</dbReference>
<dbReference type="Pfam" id="PF00448">
    <property type="entry name" value="SRP54"/>
    <property type="match status" value="1"/>
</dbReference>
<gene>
    <name evidence="9" type="primary">ffh</name>
    <name evidence="11" type="ORF">A3F84_23495</name>
</gene>
<feature type="domain" description="SRP54-type proteins GTP-binding" evidence="10">
    <location>
        <begin position="268"/>
        <end position="281"/>
    </location>
</feature>
<feature type="binding site" evidence="9">
    <location>
        <begin position="189"/>
        <end position="193"/>
    </location>
    <ligand>
        <name>GTP</name>
        <dbReference type="ChEBI" id="CHEBI:37565"/>
    </ligand>
</feature>
<dbReference type="InterPro" id="IPR000897">
    <property type="entry name" value="SRP54_GTPase_dom"/>
</dbReference>
<dbReference type="GO" id="GO:0003924">
    <property type="term" value="F:GTPase activity"/>
    <property type="evidence" value="ECO:0007669"/>
    <property type="project" value="UniProtKB-UniRule"/>
</dbReference>
<keyword evidence="3 9" id="KW-0378">Hydrolase</keyword>
<evidence type="ECO:0000256" key="1">
    <source>
        <dbReference type="ARBA" id="ARBA00005450"/>
    </source>
</evidence>
<dbReference type="Proteomes" id="UP000178606">
    <property type="component" value="Unassembled WGS sequence"/>
</dbReference>
<dbReference type="GO" id="GO:0008312">
    <property type="term" value="F:7S RNA binding"/>
    <property type="evidence" value="ECO:0007669"/>
    <property type="project" value="InterPro"/>
</dbReference>
<comment type="function">
    <text evidence="9">Involved in targeting and insertion of nascent membrane proteins into the cytoplasmic membrane. Binds to the hydrophobic signal sequence of the ribosome-nascent chain (RNC) as it emerges from the ribosomes. The SRP-RNC complex is then targeted to the cytoplasmic membrane where it interacts with the SRP receptor FtsY.</text>
</comment>
<evidence type="ECO:0000256" key="3">
    <source>
        <dbReference type="ARBA" id="ARBA00022801"/>
    </source>
</evidence>
<keyword evidence="9" id="KW-0963">Cytoplasm</keyword>
<evidence type="ECO:0000256" key="2">
    <source>
        <dbReference type="ARBA" id="ARBA00022741"/>
    </source>
</evidence>
<comment type="domain">
    <text evidence="9">Composed of three domains: the N-terminal N domain, which is responsible for interactions with the ribosome, the central G domain, which binds GTP, and the C-terminal M domain, which binds the RNA and the signal sequence of the RNC.</text>
</comment>
<evidence type="ECO:0000259" key="10">
    <source>
        <dbReference type="PROSITE" id="PS00300"/>
    </source>
</evidence>
<comment type="similarity">
    <text evidence="1 9">Belongs to the GTP-binding SRP family. SRP54 subfamily.</text>
</comment>
<dbReference type="Pfam" id="PF02978">
    <property type="entry name" value="SRP_SPB"/>
    <property type="match status" value="1"/>
</dbReference>
<dbReference type="Gene3D" id="1.20.120.140">
    <property type="entry name" value="Signal recognition particle SRP54, nucleotide-binding domain"/>
    <property type="match status" value="1"/>
</dbReference>
<accession>A0A1F6CRH8</accession>
<evidence type="ECO:0000256" key="5">
    <source>
        <dbReference type="ARBA" id="ARBA00023134"/>
    </source>
</evidence>
<dbReference type="EMBL" id="MFKF01000173">
    <property type="protein sequence ID" value="OGG51717.1"/>
    <property type="molecule type" value="Genomic_DNA"/>
</dbReference>
<dbReference type="SMART" id="SM00963">
    <property type="entry name" value="SRP54_N"/>
    <property type="match status" value="1"/>
</dbReference>
<dbReference type="Gene3D" id="1.10.260.30">
    <property type="entry name" value="Signal recognition particle, SRP54 subunit, M-domain"/>
    <property type="match status" value="1"/>
</dbReference>
<dbReference type="HAMAP" id="MF_00306">
    <property type="entry name" value="SRP54"/>
    <property type="match status" value="1"/>
</dbReference>
<evidence type="ECO:0000256" key="4">
    <source>
        <dbReference type="ARBA" id="ARBA00022884"/>
    </source>
</evidence>
<dbReference type="InterPro" id="IPR004780">
    <property type="entry name" value="SRP"/>
</dbReference>
<protein>
    <recommendedName>
        <fullName evidence="9">Signal recognition particle protein</fullName>
        <ecNumber evidence="9">3.6.5.4</ecNumber>
    </recommendedName>
    <alternativeName>
        <fullName evidence="9">Fifty-four homolog</fullName>
    </alternativeName>
</protein>
<sequence length="440" mass="48653">MFDALTEKIEGVFKRLRGHGKLSEANIEEALREVRRALLEADVNYRVVKTFVDRIRARAVGQEVLKSLTPGQQVIKVVHEELVHLLGDRHHALAFSNIPPTVLMVVGLNGAGKTTASAKLARFLKSKGRRVALVAADVYRPAAVDQLEILGKSIDVPVHRGADGADPVDICADALTEARNGSADTLILDTAGRLHVDEEMMAEVERIRARTVPHEILFVADAMTGQDAVNAAAEFKRRLDFTGVILTKMDGDARGGAALSIREVTGVPIKFVGVGEKVDALEPFHPDRMASRILGMGDILSLVERAEQAVSAEQAAALEQKLRKEAFTFEDFLEQLQQVKKMGPLDQLLDMIPGAGRALKGLQFDDRSFVHVEAIIKSMTREERRKPHIIDGSRRRRIAQGSGRNVQEVNRLLKQFQQMQKMVKSLGRMKPGRGMMTMFR</sequence>